<accession>A0ABZ3F6I4</accession>
<gene>
    <name evidence="2" type="ORF">V3I05_03590</name>
</gene>
<dbReference type="Proteomes" id="UP001434737">
    <property type="component" value="Chromosome"/>
</dbReference>
<evidence type="ECO:0000259" key="1">
    <source>
        <dbReference type="PROSITE" id="PS51202"/>
    </source>
</evidence>
<dbReference type="InterPro" id="IPR006037">
    <property type="entry name" value="RCK_C"/>
</dbReference>
<sequence length="477" mass="55001">MKKTLIIAQGSIAKIFLDTILDKYFSNDYYIVIAKDMCFIPDKVPSSFEFHHFDYTSPYRVAQVINEDIHSIFLVLDDEGEIIATYKMLRALNKKAHIVMALKTQKQTEQMQNDTNLVVLDEDLIVSNKFIERLPNVPLIPRSFGLGQGEIMEVSVPSGSIFTYRHIGSIQQKKWRIVGIYRRGELLLSSHSLVIQPNDSLLIAGDPKVLNDVYMQIKSDVGQFPAPFGRDIFLYVDMSLSSEHRIYNDVQDALFLNKNLKNNKLFIYILNPSNLAFIDMIKALESKSVQVRVDYSNASFEERIIQDAQKRFGLVIVNQDIFASRKNRKALFDLSIPVLKTGWEHIEECKKSFVILSENMGDSENVASVVFDISKQLRLDIDVYDYDTDAAYHNEIVQRYEELSRIFERKMNTIQTDSKNPILYLQDSFMSYLSFVPFERGISRTKTFSFLSTDVHKIASMNSKNPQVFIPLPKERK</sequence>
<evidence type="ECO:0000313" key="3">
    <source>
        <dbReference type="Proteomes" id="UP001434737"/>
    </source>
</evidence>
<dbReference type="InterPro" id="IPR036721">
    <property type="entry name" value="RCK_C_sf"/>
</dbReference>
<protein>
    <submittedName>
        <fullName evidence="2">TrkA C-terminal domain-containing protein</fullName>
    </submittedName>
</protein>
<proteinExistence type="predicted"/>
<dbReference type="Gene3D" id="3.30.70.1450">
    <property type="entry name" value="Regulator of K+ conductance, C-terminal domain"/>
    <property type="match status" value="1"/>
</dbReference>
<organism evidence="2 3">
    <name type="scientific">Helicobacter mastomyrinus</name>
    <dbReference type="NCBI Taxonomy" id="287948"/>
    <lineage>
        <taxon>Bacteria</taxon>
        <taxon>Pseudomonadati</taxon>
        <taxon>Campylobacterota</taxon>
        <taxon>Epsilonproteobacteria</taxon>
        <taxon>Campylobacterales</taxon>
        <taxon>Helicobacteraceae</taxon>
        <taxon>Helicobacter</taxon>
    </lineage>
</organism>
<reference evidence="2 3" key="1">
    <citation type="submission" date="2024-02" db="EMBL/GenBank/DDBJ databases">
        <title>Genome and pathogenicity analysis of Helicobacter mastomyrinus isolated from mice.</title>
        <authorList>
            <person name="Zhu L."/>
        </authorList>
    </citation>
    <scope>NUCLEOTIDE SEQUENCE [LARGE SCALE GENOMIC DNA]</scope>
    <source>
        <strain evidence="2 3">Hm-17</strain>
    </source>
</reference>
<keyword evidence="3" id="KW-1185">Reference proteome</keyword>
<evidence type="ECO:0000313" key="2">
    <source>
        <dbReference type="EMBL" id="XAM18776.1"/>
    </source>
</evidence>
<dbReference type="PROSITE" id="PS51202">
    <property type="entry name" value="RCK_C"/>
    <property type="match status" value="1"/>
</dbReference>
<dbReference type="SUPFAM" id="SSF116726">
    <property type="entry name" value="TrkA C-terminal domain-like"/>
    <property type="match status" value="1"/>
</dbReference>
<name>A0ABZ3F6I4_9HELI</name>
<dbReference type="EMBL" id="CP145316">
    <property type="protein sequence ID" value="XAM18776.1"/>
    <property type="molecule type" value="Genomic_DNA"/>
</dbReference>
<dbReference type="RefSeq" id="WP_300451205.1">
    <property type="nucleotide sequence ID" value="NZ_CP145316.1"/>
</dbReference>
<dbReference type="Pfam" id="PF02080">
    <property type="entry name" value="TrkA_C"/>
    <property type="match status" value="1"/>
</dbReference>
<feature type="domain" description="RCK C-terminal" evidence="1">
    <location>
        <begin position="139"/>
        <end position="219"/>
    </location>
</feature>